<accession>A0A451AT95</accession>
<dbReference type="EMBL" id="CAADFZ010000338">
    <property type="protein sequence ID" value="VFK69274.1"/>
    <property type="molecule type" value="Genomic_DNA"/>
</dbReference>
<feature type="domain" description="H repeat-associated protein N-terminal" evidence="2">
    <location>
        <begin position="4"/>
        <end position="90"/>
    </location>
</feature>
<dbReference type="EMBL" id="CAADGD010000323">
    <property type="protein sequence ID" value="VFK73853.1"/>
    <property type="molecule type" value="Genomic_DNA"/>
</dbReference>
<proteinExistence type="predicted"/>
<dbReference type="InterPro" id="IPR032806">
    <property type="entry name" value="YbfD_N"/>
</dbReference>
<evidence type="ECO:0000256" key="1">
    <source>
        <dbReference type="SAM" id="Phobius"/>
    </source>
</evidence>
<evidence type="ECO:0000259" key="2">
    <source>
        <dbReference type="Pfam" id="PF13808"/>
    </source>
</evidence>
<keyword evidence="1" id="KW-1133">Transmembrane helix</keyword>
<reference evidence="3" key="1">
    <citation type="submission" date="2019-02" db="EMBL/GenBank/DDBJ databases">
        <authorList>
            <person name="Gruber-Vodicka R. H."/>
            <person name="Seah K. B. B."/>
        </authorList>
    </citation>
    <scope>NUCLEOTIDE SEQUENCE</scope>
    <source>
        <strain evidence="4">BECK_BY19</strain>
        <strain evidence="3">BECK_BY8</strain>
    </source>
</reference>
<dbReference type="NCBIfam" id="NF033564">
    <property type="entry name" value="transpos_ISAs1"/>
    <property type="match status" value="1"/>
</dbReference>
<evidence type="ECO:0000313" key="3">
    <source>
        <dbReference type="EMBL" id="VFK69274.1"/>
    </source>
</evidence>
<dbReference type="AlphaFoldDB" id="A0A451AT95"/>
<dbReference type="PANTHER" id="PTHR30298:SF0">
    <property type="entry name" value="PROTEIN YBFL-RELATED"/>
    <property type="match status" value="1"/>
</dbReference>
<dbReference type="Pfam" id="PF13808">
    <property type="entry name" value="DDE_Tnp_1_assoc"/>
    <property type="match status" value="1"/>
</dbReference>
<name>A0A451AT95_9GAMM</name>
<protein>
    <submittedName>
        <fullName evidence="3">DDE_Tnp_1-associated</fullName>
    </submittedName>
</protein>
<sequence length="181" mass="20541">MLLNHLSKIADHRRSEGRRYPLNYILLFSVLAILSGATSYRKIQRFIAAHRVRLNELFSLKWKRVPARTTVRSILQGVNANDLEEAFRDYSKALLETKPTSDALTAVAIDGKTLRGSFDHFNDQKAAQILSAFCHNEKLILAHLPISSKTNEIPIAQQLIEELGLGQYIYTLDAHHCQKNC</sequence>
<dbReference type="InterPro" id="IPR051698">
    <property type="entry name" value="Transposase_11-like"/>
</dbReference>
<keyword evidence="1" id="KW-0812">Transmembrane</keyword>
<dbReference type="PANTHER" id="PTHR30298">
    <property type="entry name" value="H REPEAT-ASSOCIATED PREDICTED TRANSPOSASE"/>
    <property type="match status" value="1"/>
</dbReference>
<organism evidence="3">
    <name type="scientific">Candidatus Kentrum sp. UNK</name>
    <dbReference type="NCBI Taxonomy" id="2126344"/>
    <lineage>
        <taxon>Bacteria</taxon>
        <taxon>Pseudomonadati</taxon>
        <taxon>Pseudomonadota</taxon>
        <taxon>Gammaproteobacteria</taxon>
        <taxon>Candidatus Kentrum</taxon>
    </lineage>
</organism>
<feature type="transmembrane region" description="Helical" evidence="1">
    <location>
        <begin position="21"/>
        <end position="40"/>
    </location>
</feature>
<gene>
    <name evidence="3" type="ORF">BECKUNK1418G_GA0071005_13381</name>
    <name evidence="4" type="ORF">BECKUNK1418H_GA0071006_13231</name>
</gene>
<dbReference type="InterPro" id="IPR047647">
    <property type="entry name" value="ISAs1_transpos"/>
</dbReference>
<keyword evidence="1" id="KW-0472">Membrane</keyword>
<evidence type="ECO:0000313" key="4">
    <source>
        <dbReference type="EMBL" id="VFK73853.1"/>
    </source>
</evidence>